<evidence type="ECO:0000313" key="3">
    <source>
        <dbReference type="Proteomes" id="UP000006094"/>
    </source>
</evidence>
<organism evidence="2 3">
    <name type="scientific">Gottschalkia acidurici (strain ATCC 7906 / DSM 604 / BCRC 14475 / CIP 104303 / KCTC 5404 / NCIMB 10678 / 9a)</name>
    <name type="common">Clostridium acidurici</name>
    <dbReference type="NCBI Taxonomy" id="1128398"/>
    <lineage>
        <taxon>Bacteria</taxon>
        <taxon>Bacillati</taxon>
        <taxon>Bacillota</taxon>
        <taxon>Tissierellia</taxon>
        <taxon>Tissierellales</taxon>
        <taxon>Gottschalkiaceae</taxon>
        <taxon>Gottschalkia</taxon>
    </lineage>
</organism>
<dbReference type="Proteomes" id="UP000006094">
    <property type="component" value="Chromosome"/>
</dbReference>
<dbReference type="RefSeq" id="WP_014968101.1">
    <property type="nucleotide sequence ID" value="NC_018664.1"/>
</dbReference>
<protein>
    <submittedName>
        <fullName evidence="2">CGGC domain-containing protein</fullName>
    </submittedName>
</protein>
<name>K0B216_GOTA9</name>
<dbReference type="SMART" id="SM01078">
    <property type="entry name" value="CGGC"/>
    <property type="match status" value="1"/>
</dbReference>
<dbReference type="HOGENOM" id="CLU_147304_3_0_9"/>
<dbReference type="KEGG" id="cad:Curi_c19610"/>
<dbReference type="AlphaFoldDB" id="K0B216"/>
<feature type="domain" description="CGGC" evidence="1">
    <location>
        <begin position="5"/>
        <end position="119"/>
    </location>
</feature>
<dbReference type="InterPro" id="IPR014925">
    <property type="entry name" value="CGGC_dom"/>
</dbReference>
<dbReference type="EMBL" id="CP003326">
    <property type="protein sequence ID" value="AFS78965.1"/>
    <property type="molecule type" value="Genomic_DNA"/>
</dbReference>
<evidence type="ECO:0000259" key="1">
    <source>
        <dbReference type="SMART" id="SM01078"/>
    </source>
</evidence>
<dbReference type="eggNOG" id="COG5561">
    <property type="taxonomic scope" value="Bacteria"/>
</dbReference>
<dbReference type="OrthoDB" id="9792960at2"/>
<dbReference type="Pfam" id="PF08821">
    <property type="entry name" value="CGGC"/>
    <property type="match status" value="1"/>
</dbReference>
<proteinExistence type="predicted"/>
<keyword evidence="3" id="KW-1185">Reference proteome</keyword>
<evidence type="ECO:0000313" key="2">
    <source>
        <dbReference type="EMBL" id="AFS78965.1"/>
    </source>
</evidence>
<dbReference type="STRING" id="1128398.Curi_c19610"/>
<dbReference type="PATRIC" id="fig|1128398.3.peg.2018"/>
<reference evidence="2 3" key="1">
    <citation type="journal article" date="2012" name="PLoS ONE">
        <title>The purine-utilizing bacterium Clostridium acidurici 9a: a genome-guided metabolic reconsideration.</title>
        <authorList>
            <person name="Hartwich K."/>
            <person name="Poehlein A."/>
            <person name="Daniel R."/>
        </authorList>
    </citation>
    <scope>NUCLEOTIDE SEQUENCE [LARGE SCALE GENOMIC DNA]</scope>
    <source>
        <strain evidence="3">ATCC 7906 / DSM 604 / BCRC 14475 / CIP 104303 / KCTC 5404 / NCIMB 10678 / 9a</strain>
    </source>
</reference>
<sequence>MDIKYVVIIQCDLTHRRCSGIACTDAFYKREGMFEKYEEDIRYISFTCGGCCGKSLAAKLEQFAKKSKMFNDLNKGNVFIHLSSCIVTDNHHSDRCPHVDYIKNIILKKGYKNIVEKSYIYGNTQNKREKGIYKSY</sequence>
<gene>
    <name evidence="2" type="ordered locus">Curi_c19610</name>
</gene>
<accession>K0B216</accession>